<reference evidence="1 2" key="1">
    <citation type="submission" date="2024-01" db="EMBL/GenBank/DDBJ databases">
        <title>The genomes of 5 underutilized Papilionoideae crops provide insights into root nodulation and disease resistanc.</title>
        <authorList>
            <person name="Yuan L."/>
        </authorList>
    </citation>
    <scope>NUCLEOTIDE SEQUENCE [LARGE SCALE GENOMIC DNA]</scope>
    <source>
        <strain evidence="1">ZHUSHIDOU_FW_LH</strain>
        <tissue evidence="1">Leaf</tissue>
    </source>
</reference>
<evidence type="ECO:0000313" key="1">
    <source>
        <dbReference type="EMBL" id="KAK7244130.1"/>
    </source>
</evidence>
<comment type="caution">
    <text evidence="1">The sequence shown here is derived from an EMBL/GenBank/DDBJ whole genome shotgun (WGS) entry which is preliminary data.</text>
</comment>
<proteinExistence type="predicted"/>
<name>A0AAN9E0Y1_CROPI</name>
<accession>A0AAN9E0Y1</accession>
<dbReference type="Proteomes" id="UP001372338">
    <property type="component" value="Unassembled WGS sequence"/>
</dbReference>
<dbReference type="EMBL" id="JAYWIO010000008">
    <property type="protein sequence ID" value="KAK7244130.1"/>
    <property type="molecule type" value="Genomic_DNA"/>
</dbReference>
<evidence type="ECO:0000313" key="2">
    <source>
        <dbReference type="Proteomes" id="UP001372338"/>
    </source>
</evidence>
<sequence>MRNPSSFSETFRQGVEVKLFYYLTGRNVVVVVKEQMCISFDLNCILYKKVVVVIVVKEQMRWVTIWKGEAKKGRSKEKQRREEALKQRITCADLREGENSLAYYEAAALVILMLEALEGLLLDANASSSSCYRGRRVVWVYDMDGAEKTTSWINFVQTSILNPVGHQRAVGTMVPGAALGRANHDLILRNNVGRGIKP</sequence>
<gene>
    <name evidence="1" type="ORF">RIF29_38948</name>
</gene>
<keyword evidence="2" id="KW-1185">Reference proteome</keyword>
<organism evidence="1 2">
    <name type="scientific">Crotalaria pallida</name>
    <name type="common">Smooth rattlebox</name>
    <name type="synonym">Crotalaria striata</name>
    <dbReference type="NCBI Taxonomy" id="3830"/>
    <lineage>
        <taxon>Eukaryota</taxon>
        <taxon>Viridiplantae</taxon>
        <taxon>Streptophyta</taxon>
        <taxon>Embryophyta</taxon>
        <taxon>Tracheophyta</taxon>
        <taxon>Spermatophyta</taxon>
        <taxon>Magnoliopsida</taxon>
        <taxon>eudicotyledons</taxon>
        <taxon>Gunneridae</taxon>
        <taxon>Pentapetalae</taxon>
        <taxon>rosids</taxon>
        <taxon>fabids</taxon>
        <taxon>Fabales</taxon>
        <taxon>Fabaceae</taxon>
        <taxon>Papilionoideae</taxon>
        <taxon>50 kb inversion clade</taxon>
        <taxon>genistoids sensu lato</taxon>
        <taxon>core genistoids</taxon>
        <taxon>Crotalarieae</taxon>
        <taxon>Crotalaria</taxon>
    </lineage>
</organism>
<dbReference type="AlphaFoldDB" id="A0AAN9E0Y1"/>
<protein>
    <submittedName>
        <fullName evidence="1">Uncharacterized protein</fullName>
    </submittedName>
</protein>